<dbReference type="SUPFAM" id="SSF88697">
    <property type="entry name" value="PUA domain-like"/>
    <property type="match status" value="1"/>
</dbReference>
<feature type="domain" description="ASCH" evidence="1">
    <location>
        <begin position="32"/>
        <end position="155"/>
    </location>
</feature>
<evidence type="ECO:0000313" key="2">
    <source>
        <dbReference type="EMBL" id="AHF06155.1"/>
    </source>
</evidence>
<dbReference type="CDD" id="cd06553">
    <property type="entry name" value="ASCH_Ef3133_like"/>
    <property type="match status" value="1"/>
</dbReference>
<dbReference type="eggNOG" id="COG4405">
    <property type="taxonomic scope" value="Bacteria"/>
</dbReference>
<dbReference type="Gene3D" id="3.10.400.10">
    <property type="entry name" value="Sulfate adenylyltransferase"/>
    <property type="match status" value="1"/>
</dbReference>
<dbReference type="RefSeq" id="WP_006719033.1">
    <property type="nucleotide sequence ID" value="NZ_CP007032.1"/>
</dbReference>
<dbReference type="Pfam" id="PF04266">
    <property type="entry name" value="ASCH"/>
    <property type="match status" value="1"/>
</dbReference>
<dbReference type="SMART" id="SM01022">
    <property type="entry name" value="ASCH"/>
    <property type="match status" value="1"/>
</dbReference>
<reference evidence="2 3" key="1">
    <citation type="submission" date="2013-12" db="EMBL/GenBank/DDBJ databases">
        <authorList>
            <consortium name="DOE Joint Genome Institute"/>
            <person name="Smidt H."/>
            <person name="Huntemann M."/>
            <person name="Han J."/>
            <person name="Chen A."/>
            <person name="Kyrpides N."/>
            <person name="Mavromatis K."/>
            <person name="Markowitz V."/>
            <person name="Palaniappan K."/>
            <person name="Ivanova N."/>
            <person name="Schaumberg A."/>
            <person name="Pati A."/>
            <person name="Liolios K."/>
            <person name="Nordberg H.P."/>
            <person name="Cantor M.N."/>
            <person name="Hua S.X."/>
            <person name="Woyke T."/>
        </authorList>
    </citation>
    <scope>NUCLEOTIDE SEQUENCE [LARGE SCALE GENOMIC DNA]</scope>
    <source>
        <strain evidence="3">DSM 15288</strain>
    </source>
</reference>
<dbReference type="InterPro" id="IPR009326">
    <property type="entry name" value="DUF984"/>
</dbReference>
<accession>W0E5M9</accession>
<name>W0E5M9_9FIRM</name>
<gene>
    <name evidence="2" type="ORF">DESME_03135</name>
</gene>
<dbReference type="PANTHER" id="PTHR39203">
    <property type="entry name" value="CYTOPLASMIC PROTEIN-RELATED"/>
    <property type="match status" value="1"/>
</dbReference>
<organism evidence="2 3">
    <name type="scientific">Desulfitobacterium metallireducens DSM 15288</name>
    <dbReference type="NCBI Taxonomy" id="871968"/>
    <lineage>
        <taxon>Bacteria</taxon>
        <taxon>Bacillati</taxon>
        <taxon>Bacillota</taxon>
        <taxon>Clostridia</taxon>
        <taxon>Eubacteriales</taxon>
        <taxon>Desulfitobacteriaceae</taxon>
        <taxon>Desulfitobacterium</taxon>
    </lineage>
</organism>
<evidence type="ECO:0000313" key="3">
    <source>
        <dbReference type="Proteomes" id="UP000010847"/>
    </source>
</evidence>
<dbReference type="PIRSF" id="PIRSF021320">
    <property type="entry name" value="DUF984"/>
    <property type="match status" value="1"/>
</dbReference>
<evidence type="ECO:0000259" key="1">
    <source>
        <dbReference type="SMART" id="SM01022"/>
    </source>
</evidence>
<dbReference type="AlphaFoldDB" id="W0E5M9"/>
<dbReference type="PANTHER" id="PTHR39203:SF1">
    <property type="entry name" value="CYTOPLASMIC PROTEIN"/>
    <property type="match status" value="1"/>
</dbReference>
<sequence>MQEHKSIQEMWVNYINFIGEDIIGTDKKYTSWHFCDNEKGANDLSELVKNGIKRATTGLYYFYEIEGETLPKAGDLSIITDWQSIAQCVIETQKVNLMPFNEVTEEFAKIEGEGDKSLKFWREVHISAFNRQLEEIKVEFSDEMLVVCEEFEMVYK</sequence>
<dbReference type="Proteomes" id="UP000010847">
    <property type="component" value="Chromosome"/>
</dbReference>
<protein>
    <submittedName>
        <fullName evidence="2">RNA-binding protein</fullName>
    </submittedName>
</protein>
<dbReference type="HOGENOM" id="CLU_102450_0_0_9"/>
<keyword evidence="3" id="KW-1185">Reference proteome</keyword>
<dbReference type="InterPro" id="IPR015947">
    <property type="entry name" value="PUA-like_sf"/>
</dbReference>
<dbReference type="InterPro" id="IPR007374">
    <property type="entry name" value="ASCH_domain"/>
</dbReference>
<proteinExistence type="predicted"/>
<dbReference type="EMBL" id="CP007032">
    <property type="protein sequence ID" value="AHF06155.1"/>
    <property type="molecule type" value="Genomic_DNA"/>
</dbReference>
<dbReference type="KEGG" id="dmt:DESME_03135"/>